<dbReference type="SUPFAM" id="SSF52540">
    <property type="entry name" value="P-loop containing nucleoside triphosphate hydrolases"/>
    <property type="match status" value="1"/>
</dbReference>
<sequence length="1455" mass="167650">MSLQSLINCYVHGIIRRSQGLHNMNPFEQFNFFECRKKIKQGLQTFEWLFLGLDSHIINVVMQMGDKFLADGNAQIALEFYREARHLFPHAGICYIREAQCKTVLNSCYVSGGITKTTSKTVGETNDEKLDEATGGIEQSATKDITPSAASAKVANTVTEAITSKQLKREQMAKEKKLNEASGGIEQSATKDISQNTASAKVKGSKQLKREQMARDKEIEREIEKAKKQQEEEVGKRKEVEARKRKEQEKRDTKLRKQEEVEARNRNEQEERENKLRKQEEMEARNRKEQEERENKLRKQEEVEARNRNEQEERENKLRKQEEVEVRKRKEQEEREKKLRKQQEVEAHQGKEREENKQKLEKQKNDERKKQQEQTEECLKTKSLKACDDNKVNNVKTSLDDTPTNFDHVLSTGSHLRRICPTCNTPQVFSSQICNSCKSRLVLWYREVNTSNWTNPRKPPKCTAEPYQCKHFKKSKKCVKIPCMFAHGQDEAEIWTLCYGKGANKKKKATSSTTTTSSQDFDISLVKEHEKLRCKFCDIMFSSMSQLEYHCSDHQHRVNVIKSQQLNTKSAMKVRPAPDGVYMGRYKLCRRFEQGHCYFGNKCTFAHGREECAYWITSYQRRAQYLAQLRKERVLPESFSEKVRRRIKHKGEHVLKDDLPGVTVNCSPQWQVKLDGPQDHMWEFDVRIQTKYKLLLSQVSFLWETHLDKFKFLCSPGKNHSSNMQSIRLLKEDFDEDSAKQESVVQFCIQFSSSVFGDFQQKLVFDFGHDSVLARSLCVSVISEDICSSKEEPSTRTTHCSILEWSVEKMELVLCEDLIGMDSGGLCEQYSIPNVLPDPAEFVGFKPETYCKQWHDILFIEEQHIQTEIARYDIQNGAMKIVNSFQSAVESVFARPGEFFGEIYLSDYLVMDEVAGHLIKRSVMSVILRPKVGHFQSDRVYECSIKLKTYQLVIVKLNEVLCKDYGFKNDQVICIDLKFRYNRLPMCEMHQAIDMCKKKTQVLLPNVETVSYKYKKLNHSGFMDKKPNTNQDKAITMILDPSLTPPILMIGPFGTGKTFTLSLACVSIIGQSERNKVLICTHTNSAANIHLAHLDAKIQAKPPFSIRPLRVLGLHLKVTTVPDELRKYCLIEETTNVIKEPSWNEIRDHNVIITTLVTARMLWKFYQNERLRFTHILIDEAAQALEPECLTPLVMADGNTKIVLAGDHKQMGLRVYSKCRWAEDFGLKISLVERLHTHYEQYNNTSSNLKSSSVKDKPPYVVLLFENYRCHAKILEFPSDCFYGGELIAKGDQSTHDLVPVLSFYTAQGVDQQVEGSLAYYNDAEVAEVVKRVEELVHLWPKDWSKSIGVVTPYRDQVERIRHGLRKKGLGDVHVGTVEGVQGKEFKALFISTVRTMKTCSWIEGRNSDLSELDFGFLSDPRFLNAAVTRAQSLLAVVGDPMSLCSVGECRNLWK</sequence>
<dbReference type="InterPro" id="IPR047187">
    <property type="entry name" value="SF1_C_Upf1"/>
</dbReference>
<feature type="non-terminal residue" evidence="2">
    <location>
        <position position="1"/>
    </location>
</feature>
<dbReference type="GO" id="GO:0043186">
    <property type="term" value="C:P granule"/>
    <property type="evidence" value="ECO:0007669"/>
    <property type="project" value="TreeGrafter"/>
</dbReference>
<dbReference type="Proteomes" id="UP001152795">
    <property type="component" value="Unassembled WGS sequence"/>
</dbReference>
<evidence type="ECO:0000256" key="1">
    <source>
        <dbReference type="SAM" id="MobiDB-lite"/>
    </source>
</evidence>
<feature type="region of interest" description="Disordered" evidence="1">
    <location>
        <begin position="167"/>
        <end position="375"/>
    </location>
</feature>
<dbReference type="PANTHER" id="PTHR10887">
    <property type="entry name" value="DNA2/NAM7 HELICASE FAMILY"/>
    <property type="match status" value="1"/>
</dbReference>
<dbReference type="OrthoDB" id="5988104at2759"/>
<name>A0A7D9E6W0_PARCT</name>
<protein>
    <submittedName>
        <fullName evidence="2">Probable helicase with zinc finger domain isoform X2</fullName>
    </submittedName>
</protein>
<comment type="caution">
    <text evidence="2">The sequence shown here is derived from an EMBL/GenBank/DDBJ whole genome shotgun (WGS) entry which is preliminary data.</text>
</comment>
<dbReference type="GO" id="GO:0005829">
    <property type="term" value="C:cytosol"/>
    <property type="evidence" value="ECO:0007669"/>
    <property type="project" value="TreeGrafter"/>
</dbReference>
<dbReference type="Gene3D" id="3.40.50.300">
    <property type="entry name" value="P-loop containing nucleotide triphosphate hydrolases"/>
    <property type="match status" value="2"/>
</dbReference>
<dbReference type="PROSITE" id="PS50103">
    <property type="entry name" value="ZF_C3H1"/>
    <property type="match status" value="1"/>
</dbReference>
<keyword evidence="3" id="KW-1185">Reference proteome</keyword>
<evidence type="ECO:0000313" key="3">
    <source>
        <dbReference type="Proteomes" id="UP001152795"/>
    </source>
</evidence>
<dbReference type="InterPro" id="IPR041677">
    <property type="entry name" value="DNA2/NAM7_AAA_11"/>
</dbReference>
<keyword evidence="2" id="KW-0547">Nucleotide-binding</keyword>
<feature type="compositionally biased region" description="Basic and acidic residues" evidence="1">
    <location>
        <begin position="208"/>
        <end position="375"/>
    </location>
</feature>
<proteinExistence type="predicted"/>
<accession>A0A7D9E6W0</accession>
<dbReference type="Gene3D" id="4.10.1000.10">
    <property type="entry name" value="Zinc finger, CCCH-type"/>
    <property type="match status" value="1"/>
</dbReference>
<evidence type="ECO:0000313" key="2">
    <source>
        <dbReference type="EMBL" id="CAB4003242.1"/>
    </source>
</evidence>
<dbReference type="GO" id="GO:0035194">
    <property type="term" value="P:regulatory ncRNA-mediated post-transcriptional gene silencing"/>
    <property type="evidence" value="ECO:0007669"/>
    <property type="project" value="TreeGrafter"/>
</dbReference>
<dbReference type="FunFam" id="3.40.50.300:FF:000419">
    <property type="entry name" value="Probable helicase with zinc finger domain"/>
    <property type="match status" value="1"/>
</dbReference>
<gene>
    <name evidence="2" type="ORF">PACLA_8A018022</name>
</gene>
<organism evidence="2 3">
    <name type="scientific">Paramuricea clavata</name>
    <name type="common">Red gorgonian</name>
    <name type="synonym">Violescent sea-whip</name>
    <dbReference type="NCBI Taxonomy" id="317549"/>
    <lineage>
        <taxon>Eukaryota</taxon>
        <taxon>Metazoa</taxon>
        <taxon>Cnidaria</taxon>
        <taxon>Anthozoa</taxon>
        <taxon>Octocorallia</taxon>
        <taxon>Malacalcyonacea</taxon>
        <taxon>Plexauridae</taxon>
        <taxon>Paramuricea</taxon>
    </lineage>
</organism>
<reference evidence="2" key="1">
    <citation type="submission" date="2020-04" db="EMBL/GenBank/DDBJ databases">
        <authorList>
            <person name="Alioto T."/>
            <person name="Alioto T."/>
            <person name="Gomez Garrido J."/>
        </authorList>
    </citation>
    <scope>NUCLEOTIDE SEQUENCE</scope>
    <source>
        <strain evidence="2">A484AB</strain>
    </source>
</reference>
<keyword evidence="2" id="KW-0347">Helicase</keyword>
<dbReference type="InterPro" id="IPR045055">
    <property type="entry name" value="DNA2/NAM7-like"/>
</dbReference>
<feature type="compositionally biased region" description="Basic and acidic residues" evidence="1">
    <location>
        <begin position="167"/>
        <end position="179"/>
    </location>
</feature>
<dbReference type="InterPro" id="IPR000571">
    <property type="entry name" value="Znf_CCCH"/>
</dbReference>
<dbReference type="Pfam" id="PF13087">
    <property type="entry name" value="AAA_12"/>
    <property type="match status" value="1"/>
</dbReference>
<dbReference type="InterPro" id="IPR036855">
    <property type="entry name" value="Znf_CCCH_sf"/>
</dbReference>
<dbReference type="EMBL" id="CACRXK020004575">
    <property type="protein sequence ID" value="CAB4003242.1"/>
    <property type="molecule type" value="Genomic_DNA"/>
</dbReference>
<dbReference type="SUPFAM" id="SSF90229">
    <property type="entry name" value="CCCH zinc finger"/>
    <property type="match status" value="1"/>
</dbReference>
<dbReference type="InterPro" id="IPR027417">
    <property type="entry name" value="P-loop_NTPase"/>
</dbReference>
<dbReference type="PANTHER" id="PTHR10887:SF365">
    <property type="entry name" value="HELICASE WITH ZINC FINGER DOMAIN-RELATED"/>
    <property type="match status" value="1"/>
</dbReference>
<keyword evidence="2" id="KW-0067">ATP-binding</keyword>
<dbReference type="Pfam" id="PF13086">
    <property type="entry name" value="AAA_11"/>
    <property type="match status" value="2"/>
</dbReference>
<dbReference type="GO" id="GO:0004386">
    <property type="term" value="F:helicase activity"/>
    <property type="evidence" value="ECO:0007669"/>
    <property type="project" value="UniProtKB-KW"/>
</dbReference>
<dbReference type="SMART" id="SM00356">
    <property type="entry name" value="ZnF_C3H1"/>
    <property type="match status" value="2"/>
</dbReference>
<keyword evidence="2" id="KW-0378">Hydrolase</keyword>
<dbReference type="InterPro" id="IPR041679">
    <property type="entry name" value="DNA2/NAM7-like_C"/>
</dbReference>
<feature type="compositionally biased region" description="Polar residues" evidence="1">
    <location>
        <begin position="185"/>
        <end position="199"/>
    </location>
</feature>
<dbReference type="CDD" id="cd18808">
    <property type="entry name" value="SF1_C_Upf1"/>
    <property type="match status" value="1"/>
</dbReference>
<dbReference type="GO" id="GO:0046872">
    <property type="term" value="F:metal ion binding"/>
    <property type="evidence" value="ECO:0007669"/>
    <property type="project" value="InterPro"/>
</dbReference>